<dbReference type="STRING" id="105231.A0A1Y1I2F6"/>
<reference evidence="11 12" key="1">
    <citation type="journal article" date="2014" name="Nat. Commun.">
        <title>Klebsormidium flaccidum genome reveals primary factors for plant terrestrial adaptation.</title>
        <authorList>
            <person name="Hori K."/>
            <person name="Maruyama F."/>
            <person name="Fujisawa T."/>
            <person name="Togashi T."/>
            <person name="Yamamoto N."/>
            <person name="Seo M."/>
            <person name="Sato S."/>
            <person name="Yamada T."/>
            <person name="Mori H."/>
            <person name="Tajima N."/>
            <person name="Moriyama T."/>
            <person name="Ikeuchi M."/>
            <person name="Watanabe M."/>
            <person name="Wada H."/>
            <person name="Kobayashi K."/>
            <person name="Saito M."/>
            <person name="Masuda T."/>
            <person name="Sasaki-Sekimoto Y."/>
            <person name="Mashiguchi K."/>
            <person name="Awai K."/>
            <person name="Shimojima M."/>
            <person name="Masuda S."/>
            <person name="Iwai M."/>
            <person name="Nobusawa T."/>
            <person name="Narise T."/>
            <person name="Kondo S."/>
            <person name="Saito H."/>
            <person name="Sato R."/>
            <person name="Murakawa M."/>
            <person name="Ihara Y."/>
            <person name="Oshima-Yamada Y."/>
            <person name="Ohtaka K."/>
            <person name="Satoh M."/>
            <person name="Sonobe K."/>
            <person name="Ishii M."/>
            <person name="Ohtani R."/>
            <person name="Kanamori-Sato M."/>
            <person name="Honoki R."/>
            <person name="Miyazaki D."/>
            <person name="Mochizuki H."/>
            <person name="Umetsu J."/>
            <person name="Higashi K."/>
            <person name="Shibata D."/>
            <person name="Kamiya Y."/>
            <person name="Sato N."/>
            <person name="Nakamura Y."/>
            <person name="Tabata S."/>
            <person name="Ida S."/>
            <person name="Kurokawa K."/>
            <person name="Ohta H."/>
        </authorList>
    </citation>
    <scope>NUCLEOTIDE SEQUENCE [LARGE SCALE GENOMIC DNA]</scope>
    <source>
        <strain evidence="11 12">NIES-2285</strain>
    </source>
</reference>
<dbReference type="GO" id="GO:0005524">
    <property type="term" value="F:ATP binding"/>
    <property type="evidence" value="ECO:0007669"/>
    <property type="project" value="UniProtKB-UniRule"/>
</dbReference>
<keyword evidence="12" id="KW-1185">Reference proteome</keyword>
<name>A0A1Y1I2F6_KLENI</name>
<accession>A0A1Y1I2F6</accession>
<dbReference type="GO" id="GO:0003777">
    <property type="term" value="F:microtubule motor activity"/>
    <property type="evidence" value="ECO:0007669"/>
    <property type="project" value="InterPro"/>
</dbReference>
<dbReference type="InterPro" id="IPR019821">
    <property type="entry name" value="Kinesin_motor_CS"/>
</dbReference>
<dbReference type="GO" id="GO:0005874">
    <property type="term" value="C:microtubule"/>
    <property type="evidence" value="ECO:0007669"/>
    <property type="project" value="UniProtKB-KW"/>
</dbReference>
<dbReference type="EMBL" id="DF237148">
    <property type="protein sequence ID" value="GAQ84653.1"/>
    <property type="molecule type" value="Genomic_DNA"/>
</dbReference>
<dbReference type="PANTHER" id="PTHR47972:SF45">
    <property type="entry name" value="PROTEIN CLARET SEGREGATIONAL"/>
    <property type="match status" value="1"/>
</dbReference>
<dbReference type="SMART" id="SM00129">
    <property type="entry name" value="KISc"/>
    <property type="match status" value="1"/>
</dbReference>
<evidence type="ECO:0000256" key="1">
    <source>
        <dbReference type="ARBA" id="ARBA00010899"/>
    </source>
</evidence>
<dbReference type="PRINTS" id="PR00380">
    <property type="entry name" value="KINESINHEAVY"/>
</dbReference>
<dbReference type="PROSITE" id="PS50067">
    <property type="entry name" value="KINESIN_MOTOR_2"/>
    <property type="match status" value="1"/>
</dbReference>
<dbReference type="Gene3D" id="3.40.850.10">
    <property type="entry name" value="Kinesin motor domain"/>
    <property type="match status" value="1"/>
</dbReference>
<evidence type="ECO:0000259" key="10">
    <source>
        <dbReference type="PROSITE" id="PS50067"/>
    </source>
</evidence>
<dbReference type="InterPro" id="IPR027640">
    <property type="entry name" value="Kinesin-like_fam"/>
</dbReference>
<dbReference type="GO" id="GO:0008017">
    <property type="term" value="F:microtubule binding"/>
    <property type="evidence" value="ECO:0007669"/>
    <property type="project" value="InterPro"/>
</dbReference>
<sequence length="807" mass="87720">MKSSAPSRLPRAPTSSRATMDPVADKENACGPPEKKRKLSTLDPAPPTRRATLGGLSARKDSVNGRPPVASAVQTVPEPQWEGISSASMNVEELLSMKMMGKGKFDYKGKSEQMMEYIKKLRACIRNFQQLEQGFLMEKDSLQADVAKEKTLREDAATAAARRQSDLETEVAALKQNISELERRLSDSQAENASLQAVRQSNGEALAEAAETKSRLTADLSRAQAEIATLTEQGAAMRDINTRLQEYNTSLQSYNSKLQGDTATAQQALLKVQEERAVLVEEMAAVKGQNAALQAQLGQAMRSADEAVQSKQLLAADCERARAEVVKVVAERDERAAEGKALAAENARYRECTGKSAAEMESLANKATALEESFSSQAELIAGLRRQIEVGSHKFQLAEGLAKQRRAEADGLQAKCTDLEEQLAEAEKKVADGEEVRRKLHNTIQELKGNIRVFCRVRPPLPEDEKEGAGEPPILQYPTSAELAGRGVELVPAAGPKYPFAFDKVFGPEAPQAEVFQEISMLVQSALDGYKVCIFAYGQTGSGKTHTMLGVPQPAEARGMIPRSLEQIFQASQHLEAQGWTFTMQASMLEIYNESLRDLLVPASAQKDKAADAGGKAHAIKHDAQGNTTVADLTLVEVATWHEVELMMQKAAQSRTVGRTAMNERSSRSHCVFTLRIAGSNETTEQTVNGVLNLIDLAGSERLSRSGATGDRLKETQAINKSLSCLGDVISAIANRDAHVPYRNSKLTYLLQPCLGGDSKTLMFVNIAPDRSSFNESLCSLRFAAKVNSCEIGVPRRQARVKDASGQ</sequence>
<evidence type="ECO:0000256" key="9">
    <source>
        <dbReference type="SAM" id="MobiDB-lite"/>
    </source>
</evidence>
<feature type="coiled-coil region" evidence="8">
    <location>
        <begin position="402"/>
        <end position="443"/>
    </location>
</feature>
<comment type="similarity">
    <text evidence="1">Belongs to the TRAFAC class myosin-kinesin ATPase superfamily. Kinesin family. KIN-14 subfamily.</text>
</comment>
<dbReference type="InterPro" id="IPR027417">
    <property type="entry name" value="P-loop_NTPase"/>
</dbReference>
<keyword evidence="4 6" id="KW-0067">ATP-binding</keyword>
<dbReference type="OMA" id="MNQGQRF"/>
<dbReference type="CDD" id="cd01366">
    <property type="entry name" value="KISc_C_terminal"/>
    <property type="match status" value="1"/>
</dbReference>
<feature type="region of interest" description="Disordered" evidence="9">
    <location>
        <begin position="1"/>
        <end position="70"/>
    </location>
</feature>
<evidence type="ECO:0000256" key="5">
    <source>
        <dbReference type="ARBA" id="ARBA00023175"/>
    </source>
</evidence>
<evidence type="ECO:0000313" key="11">
    <source>
        <dbReference type="EMBL" id="GAQ84653.1"/>
    </source>
</evidence>
<dbReference type="PANTHER" id="PTHR47972">
    <property type="entry name" value="KINESIN-LIKE PROTEIN KLP-3"/>
    <property type="match status" value="1"/>
</dbReference>
<dbReference type="InterPro" id="IPR001752">
    <property type="entry name" value="Kinesin_motor_dom"/>
</dbReference>
<dbReference type="FunFam" id="3.40.850.10:FF:000048">
    <property type="entry name" value="Kinesin-like protein"/>
    <property type="match status" value="1"/>
</dbReference>
<feature type="binding site" evidence="6">
    <location>
        <begin position="538"/>
        <end position="545"/>
    </location>
    <ligand>
        <name>ATP</name>
        <dbReference type="ChEBI" id="CHEBI:30616"/>
    </ligand>
</feature>
<evidence type="ECO:0000256" key="4">
    <source>
        <dbReference type="ARBA" id="ARBA00022840"/>
    </source>
</evidence>
<evidence type="ECO:0000256" key="3">
    <source>
        <dbReference type="ARBA" id="ARBA00022741"/>
    </source>
</evidence>
<gene>
    <name evidence="11" type="ORF">KFL_001990060</name>
</gene>
<evidence type="ECO:0000256" key="2">
    <source>
        <dbReference type="ARBA" id="ARBA00022701"/>
    </source>
</evidence>
<organism evidence="11 12">
    <name type="scientific">Klebsormidium nitens</name>
    <name type="common">Green alga</name>
    <name type="synonym">Ulothrix nitens</name>
    <dbReference type="NCBI Taxonomy" id="105231"/>
    <lineage>
        <taxon>Eukaryota</taxon>
        <taxon>Viridiplantae</taxon>
        <taxon>Streptophyta</taxon>
        <taxon>Klebsormidiophyceae</taxon>
        <taxon>Klebsormidiales</taxon>
        <taxon>Klebsormidiaceae</taxon>
        <taxon>Klebsormidium</taxon>
    </lineage>
</organism>
<dbReference type="OrthoDB" id="3176171at2759"/>
<dbReference type="SUPFAM" id="SSF52540">
    <property type="entry name" value="P-loop containing nucleoside triphosphate hydrolases"/>
    <property type="match status" value="1"/>
</dbReference>
<dbReference type="GO" id="GO:0007018">
    <property type="term" value="P:microtubule-based movement"/>
    <property type="evidence" value="ECO:0007669"/>
    <property type="project" value="InterPro"/>
</dbReference>
<dbReference type="PROSITE" id="PS00411">
    <property type="entry name" value="KINESIN_MOTOR_1"/>
    <property type="match status" value="1"/>
</dbReference>
<dbReference type="InterPro" id="IPR036961">
    <property type="entry name" value="Kinesin_motor_dom_sf"/>
</dbReference>
<feature type="domain" description="Kinesin motor" evidence="10">
    <location>
        <begin position="450"/>
        <end position="790"/>
    </location>
</feature>
<evidence type="ECO:0000313" key="12">
    <source>
        <dbReference type="Proteomes" id="UP000054558"/>
    </source>
</evidence>
<evidence type="ECO:0000256" key="7">
    <source>
        <dbReference type="RuleBase" id="RU000394"/>
    </source>
</evidence>
<evidence type="ECO:0000256" key="8">
    <source>
        <dbReference type="SAM" id="Coils"/>
    </source>
</evidence>
<keyword evidence="2 7" id="KW-0493">Microtubule</keyword>
<dbReference type="AlphaFoldDB" id="A0A1Y1I2F6"/>
<evidence type="ECO:0000256" key="6">
    <source>
        <dbReference type="PROSITE-ProRule" id="PRU00283"/>
    </source>
</evidence>
<dbReference type="Pfam" id="PF00225">
    <property type="entry name" value="Kinesin"/>
    <property type="match status" value="1"/>
</dbReference>
<dbReference type="Proteomes" id="UP000054558">
    <property type="component" value="Unassembled WGS sequence"/>
</dbReference>
<feature type="coiled-coil region" evidence="8">
    <location>
        <begin position="157"/>
        <end position="257"/>
    </location>
</feature>
<keyword evidence="8" id="KW-0175">Coiled coil</keyword>
<proteinExistence type="inferred from homology"/>
<keyword evidence="3 6" id="KW-0547">Nucleotide-binding</keyword>
<protein>
    <recommendedName>
        <fullName evidence="7">Kinesin-like protein</fullName>
    </recommendedName>
</protein>
<keyword evidence="5 6" id="KW-0505">Motor protein</keyword>